<proteinExistence type="predicted"/>
<dbReference type="SUPFAM" id="SSF53474">
    <property type="entry name" value="alpha/beta-Hydrolases"/>
    <property type="match status" value="1"/>
</dbReference>
<dbReference type="InterPro" id="IPR000639">
    <property type="entry name" value="Epox_hydrolase-like"/>
</dbReference>
<dbReference type="PANTHER" id="PTHR43329">
    <property type="entry name" value="EPOXIDE HYDROLASE"/>
    <property type="match status" value="1"/>
</dbReference>
<protein>
    <submittedName>
        <fullName evidence="3">Alpha/beta fold hydrolase</fullName>
    </submittedName>
</protein>
<sequence>MNTELTGITHHTAELNGIKQHWVSAGQGPPVYLLHGFPETWYGWRKQIPVLAERFTVIAPDLRGYGDTEKPASGYDKRTMANDVIALLDHLGHQRIALVGHDRGARVGTRFAKDHRDRIDRFVAMDNIPTRIIAETYDVHLARQGYWFFTFLGVPDLPEALIAGREEIWLTHFYRSWSYNPDMLTPEEIAVYVRAYQQPGAVRGSCMDYRAAPQDIDQDREDADQLIDCPVLTIWGEDFSAVGQAYDVLDVWKGLARHVRGVPIPQCGHLCQEERPDVVNAEILDFLADWDG</sequence>
<dbReference type="PRINTS" id="PR00412">
    <property type="entry name" value="EPOXHYDRLASE"/>
</dbReference>
<feature type="domain" description="AB hydrolase-1" evidence="2">
    <location>
        <begin position="29"/>
        <end position="276"/>
    </location>
</feature>
<organism evidence="3 4">
    <name type="scientific">Streptomyces milbemycinicus</name>
    <dbReference type="NCBI Taxonomy" id="476552"/>
    <lineage>
        <taxon>Bacteria</taxon>
        <taxon>Bacillati</taxon>
        <taxon>Actinomycetota</taxon>
        <taxon>Actinomycetes</taxon>
        <taxon>Kitasatosporales</taxon>
        <taxon>Streptomycetaceae</taxon>
        <taxon>Streptomyces</taxon>
    </lineage>
</organism>
<evidence type="ECO:0000259" key="2">
    <source>
        <dbReference type="Pfam" id="PF00561"/>
    </source>
</evidence>
<evidence type="ECO:0000313" key="4">
    <source>
        <dbReference type="Proteomes" id="UP001620295"/>
    </source>
</evidence>
<dbReference type="InterPro" id="IPR029058">
    <property type="entry name" value="AB_hydrolase_fold"/>
</dbReference>
<dbReference type="GO" id="GO:0016787">
    <property type="term" value="F:hydrolase activity"/>
    <property type="evidence" value="ECO:0007669"/>
    <property type="project" value="UniProtKB-KW"/>
</dbReference>
<keyword evidence="1 3" id="KW-0378">Hydrolase</keyword>
<dbReference type="PRINTS" id="PR00111">
    <property type="entry name" value="ABHYDROLASE"/>
</dbReference>
<dbReference type="InterPro" id="IPR000073">
    <property type="entry name" value="AB_hydrolase_1"/>
</dbReference>
<dbReference type="Proteomes" id="UP001620295">
    <property type="component" value="Unassembled WGS sequence"/>
</dbReference>
<dbReference type="Gene3D" id="3.40.50.1820">
    <property type="entry name" value="alpha/beta hydrolase"/>
    <property type="match status" value="1"/>
</dbReference>
<dbReference type="RefSeq" id="WP_404748954.1">
    <property type="nucleotide sequence ID" value="NZ_JBJDQH010000031.1"/>
</dbReference>
<gene>
    <name evidence="3" type="ORF">ACI2L5_49000</name>
</gene>
<evidence type="ECO:0000313" key="3">
    <source>
        <dbReference type="EMBL" id="MFK4272756.1"/>
    </source>
</evidence>
<keyword evidence="4" id="KW-1185">Reference proteome</keyword>
<comment type="caution">
    <text evidence="3">The sequence shown here is derived from an EMBL/GenBank/DDBJ whole genome shotgun (WGS) entry which is preliminary data.</text>
</comment>
<dbReference type="Pfam" id="PF00561">
    <property type="entry name" value="Abhydrolase_1"/>
    <property type="match status" value="1"/>
</dbReference>
<evidence type="ECO:0000256" key="1">
    <source>
        <dbReference type="ARBA" id="ARBA00022801"/>
    </source>
</evidence>
<accession>A0ABW8M8G4</accession>
<name>A0ABW8M8G4_9ACTN</name>
<dbReference type="EMBL" id="JBJDQH010000031">
    <property type="protein sequence ID" value="MFK4272756.1"/>
    <property type="molecule type" value="Genomic_DNA"/>
</dbReference>
<reference evidence="3 4" key="1">
    <citation type="submission" date="2024-11" db="EMBL/GenBank/DDBJ databases">
        <title>The Natural Products Discovery Center: Release of the First 8490 Sequenced Strains for Exploring Actinobacteria Biosynthetic Diversity.</title>
        <authorList>
            <person name="Kalkreuter E."/>
            <person name="Kautsar S.A."/>
            <person name="Yang D."/>
            <person name="Bader C.D."/>
            <person name="Teijaro C.N."/>
            <person name="Fluegel L."/>
            <person name="Davis C.M."/>
            <person name="Simpson J.R."/>
            <person name="Lauterbach L."/>
            <person name="Steele A.D."/>
            <person name="Gui C."/>
            <person name="Meng S."/>
            <person name="Li G."/>
            <person name="Viehrig K."/>
            <person name="Ye F."/>
            <person name="Su P."/>
            <person name="Kiefer A.F."/>
            <person name="Nichols A."/>
            <person name="Cepeda A.J."/>
            <person name="Yan W."/>
            <person name="Fan B."/>
            <person name="Jiang Y."/>
            <person name="Adhikari A."/>
            <person name="Zheng C.-J."/>
            <person name="Schuster L."/>
            <person name="Cowan T.M."/>
            <person name="Smanski M.J."/>
            <person name="Chevrette M.G."/>
            <person name="De Carvalho L.P.S."/>
            <person name="Shen B."/>
        </authorList>
    </citation>
    <scope>NUCLEOTIDE SEQUENCE [LARGE SCALE GENOMIC DNA]</scope>
    <source>
        <strain evidence="3 4">NPDC020863</strain>
    </source>
</reference>